<dbReference type="InterPro" id="IPR016032">
    <property type="entry name" value="Sig_transdc_resp-reg_C-effctor"/>
</dbReference>
<dbReference type="GO" id="GO:0003677">
    <property type="term" value="F:DNA binding"/>
    <property type="evidence" value="ECO:0007669"/>
    <property type="project" value="UniProtKB-KW"/>
</dbReference>
<dbReference type="SMART" id="SM00448">
    <property type="entry name" value="REC"/>
    <property type="match status" value="1"/>
</dbReference>
<evidence type="ECO:0000259" key="3">
    <source>
        <dbReference type="PROSITE" id="PS50043"/>
    </source>
</evidence>
<dbReference type="EMBL" id="QLLQ01000003">
    <property type="protein sequence ID" value="RAJ25938.1"/>
    <property type="molecule type" value="Genomic_DNA"/>
</dbReference>
<dbReference type="PRINTS" id="PR00038">
    <property type="entry name" value="HTHLUXR"/>
</dbReference>
<dbReference type="STRING" id="49280.A9996_05130"/>
<dbReference type="Pfam" id="PF00072">
    <property type="entry name" value="Response_reg"/>
    <property type="match status" value="1"/>
</dbReference>
<evidence type="ECO:0000313" key="5">
    <source>
        <dbReference type="EMBL" id="RAJ25938.1"/>
    </source>
</evidence>
<evidence type="ECO:0000313" key="6">
    <source>
        <dbReference type="Proteomes" id="UP000248987"/>
    </source>
</evidence>
<dbReference type="OrthoDB" id="9795108at2"/>
<dbReference type="AlphaFoldDB" id="A0A1A7R6N9"/>
<dbReference type="RefSeq" id="WP_066431803.1">
    <property type="nucleotide sequence ID" value="NZ_LZRN01000007.1"/>
</dbReference>
<evidence type="ECO:0000256" key="2">
    <source>
        <dbReference type="PROSITE-ProRule" id="PRU00169"/>
    </source>
</evidence>
<evidence type="ECO:0000259" key="4">
    <source>
        <dbReference type="PROSITE" id="PS50110"/>
    </source>
</evidence>
<feature type="modified residue" description="4-aspartylphosphate" evidence="2">
    <location>
        <position position="54"/>
    </location>
</feature>
<dbReference type="PANTHER" id="PTHR43214">
    <property type="entry name" value="TWO-COMPONENT RESPONSE REGULATOR"/>
    <property type="match status" value="1"/>
</dbReference>
<dbReference type="InterPro" id="IPR039420">
    <property type="entry name" value="WalR-like"/>
</dbReference>
<reference evidence="5 6" key="1">
    <citation type="submission" date="2018-06" db="EMBL/GenBank/DDBJ databases">
        <title>Genomic Encyclopedia of Archaeal and Bacterial Type Strains, Phase II (KMG-II): from individual species to whole genera.</title>
        <authorList>
            <person name="Goeker M."/>
        </authorList>
    </citation>
    <scope>NUCLEOTIDE SEQUENCE [LARGE SCALE GENOMIC DNA]</scope>
    <source>
        <strain evidence="5 6">DSM 12408</strain>
    </source>
</reference>
<sequence length="211" mass="23821">MQASILIADDHPLILKGLTDFLKEKEYTLVGSAVNGKEAFELIESLKPDIAILDIQMPFLTGLEIAKKCQHLKLPTKIILITFEKDQTIYNQAKTLEIYGYVLKEFALVEIENCITAVLKGNSYFSPELIEYLEINEAHEELGLLTPSEKEVLRLIAQNKTAKEIGDILFTSSRTVEKHKSHIIKKLDLESKGGSLVLFAKENEQFLDKNT</sequence>
<dbReference type="PROSITE" id="PS50110">
    <property type="entry name" value="RESPONSE_REGULATORY"/>
    <property type="match status" value="1"/>
</dbReference>
<feature type="domain" description="Response regulatory" evidence="4">
    <location>
        <begin position="4"/>
        <end position="119"/>
    </location>
</feature>
<accession>A0A1A7R6N9</accession>
<dbReference type="Gene3D" id="3.40.50.2300">
    <property type="match status" value="1"/>
</dbReference>
<evidence type="ECO:0000256" key="1">
    <source>
        <dbReference type="ARBA" id="ARBA00023125"/>
    </source>
</evidence>
<dbReference type="InterPro" id="IPR011006">
    <property type="entry name" value="CheY-like_superfamily"/>
</dbReference>
<dbReference type="GO" id="GO:0006355">
    <property type="term" value="P:regulation of DNA-templated transcription"/>
    <property type="evidence" value="ECO:0007669"/>
    <property type="project" value="InterPro"/>
</dbReference>
<comment type="caution">
    <text evidence="5">The sequence shown here is derived from an EMBL/GenBank/DDBJ whole genome shotgun (WGS) entry which is preliminary data.</text>
</comment>
<dbReference type="GO" id="GO:0000160">
    <property type="term" value="P:phosphorelay signal transduction system"/>
    <property type="evidence" value="ECO:0007669"/>
    <property type="project" value="InterPro"/>
</dbReference>
<name>A0A1A7R6N9_9FLAO</name>
<keyword evidence="1 5" id="KW-0238">DNA-binding</keyword>
<dbReference type="Proteomes" id="UP000248987">
    <property type="component" value="Unassembled WGS sequence"/>
</dbReference>
<proteinExistence type="predicted"/>
<protein>
    <submittedName>
        <fullName evidence="5">DNA-binding NarL/FixJ family response regulator</fullName>
    </submittedName>
</protein>
<dbReference type="Gene3D" id="1.10.10.10">
    <property type="entry name" value="Winged helix-like DNA-binding domain superfamily/Winged helix DNA-binding domain"/>
    <property type="match status" value="1"/>
</dbReference>
<gene>
    <name evidence="5" type="ORF">LX77_01356</name>
</gene>
<keyword evidence="2" id="KW-0597">Phosphoprotein</keyword>
<dbReference type="CDD" id="cd06170">
    <property type="entry name" value="LuxR_C_like"/>
    <property type="match status" value="1"/>
</dbReference>
<dbReference type="SUPFAM" id="SSF46894">
    <property type="entry name" value="C-terminal effector domain of the bipartite response regulators"/>
    <property type="match status" value="1"/>
</dbReference>
<dbReference type="InterPro" id="IPR001789">
    <property type="entry name" value="Sig_transdc_resp-reg_receiver"/>
</dbReference>
<dbReference type="SUPFAM" id="SSF52172">
    <property type="entry name" value="CheY-like"/>
    <property type="match status" value="1"/>
</dbReference>
<keyword evidence="6" id="KW-1185">Reference proteome</keyword>
<organism evidence="5 6">
    <name type="scientific">Gelidibacter algens</name>
    <dbReference type="NCBI Taxonomy" id="49280"/>
    <lineage>
        <taxon>Bacteria</taxon>
        <taxon>Pseudomonadati</taxon>
        <taxon>Bacteroidota</taxon>
        <taxon>Flavobacteriia</taxon>
        <taxon>Flavobacteriales</taxon>
        <taxon>Flavobacteriaceae</taxon>
        <taxon>Gelidibacter</taxon>
    </lineage>
</organism>
<dbReference type="InterPro" id="IPR036388">
    <property type="entry name" value="WH-like_DNA-bd_sf"/>
</dbReference>
<dbReference type="Pfam" id="PF00196">
    <property type="entry name" value="GerE"/>
    <property type="match status" value="1"/>
</dbReference>
<dbReference type="SMART" id="SM00421">
    <property type="entry name" value="HTH_LUXR"/>
    <property type="match status" value="1"/>
</dbReference>
<dbReference type="PROSITE" id="PS50043">
    <property type="entry name" value="HTH_LUXR_2"/>
    <property type="match status" value="1"/>
</dbReference>
<feature type="domain" description="HTH luxR-type" evidence="3">
    <location>
        <begin position="138"/>
        <end position="203"/>
    </location>
</feature>
<dbReference type="InterPro" id="IPR000792">
    <property type="entry name" value="Tscrpt_reg_LuxR_C"/>
</dbReference>